<reference evidence="5" key="1">
    <citation type="submission" date="2018-09" db="EMBL/GenBank/DDBJ databases">
        <title>Complete Genome Sequencing of Sulfolobus sp. JCM 16834.</title>
        <authorList>
            <person name="Kato S."/>
            <person name="Itoh T."/>
            <person name="Ohkuma M."/>
        </authorList>
    </citation>
    <scope>NUCLEOTIDE SEQUENCE [LARGE SCALE GENOMIC DNA]</scope>
    <source>
        <strain evidence="5">IC-007</strain>
    </source>
</reference>
<dbReference type="SUPFAM" id="SSF46785">
    <property type="entry name" value="Winged helix' DNA-binding domain"/>
    <property type="match status" value="1"/>
</dbReference>
<organism evidence="3 5">
    <name type="scientific">Sulfuracidifex tepidarius</name>
    <dbReference type="NCBI Taxonomy" id="1294262"/>
    <lineage>
        <taxon>Archaea</taxon>
        <taxon>Thermoproteota</taxon>
        <taxon>Thermoprotei</taxon>
        <taxon>Sulfolobales</taxon>
        <taxon>Sulfolobaceae</taxon>
        <taxon>Sulfuracidifex</taxon>
    </lineage>
</organism>
<dbReference type="OrthoDB" id="21363at2157"/>
<feature type="domain" description="HTH arsR-type" evidence="1">
    <location>
        <begin position="2"/>
        <end position="84"/>
    </location>
</feature>
<dbReference type="InterPro" id="IPR001845">
    <property type="entry name" value="HTH_ArsR_DNA-bd_dom"/>
</dbReference>
<reference evidence="3 4" key="2">
    <citation type="journal article" date="2020" name="Int. J. Syst. Evol. Microbiol.">
        <title>Sulfuracidifex tepidarius gen. nov., sp. nov. and transfer of Sulfolobus metallicus Huber and Stetter 1992 to the genus Sulfuracidifex as Sulfuracidifex metallicus comb. nov.</title>
        <authorList>
            <person name="Itoh T."/>
            <person name="Miura T."/>
            <person name="Sakai H.D."/>
            <person name="Kato S."/>
            <person name="Ohkuma M."/>
            <person name="Takashina T."/>
        </authorList>
    </citation>
    <scope>NUCLEOTIDE SEQUENCE</scope>
    <source>
        <strain evidence="2 4">IC-006</strain>
        <strain evidence="3">IC-007</strain>
    </source>
</reference>
<gene>
    <name evidence="2" type="ORF">IC006_2469</name>
    <name evidence="3" type="ORF">IC007_2476</name>
</gene>
<dbReference type="KEGG" id="step:IC006_2469"/>
<dbReference type="RefSeq" id="WP_054846103.1">
    <property type="nucleotide sequence ID" value="NZ_AP018929.1"/>
</dbReference>
<evidence type="ECO:0000313" key="3">
    <source>
        <dbReference type="EMBL" id="BBG27921.1"/>
    </source>
</evidence>
<accession>A0A510E5W2</accession>
<evidence type="ECO:0000313" key="2">
    <source>
        <dbReference type="EMBL" id="BBG25134.1"/>
    </source>
</evidence>
<dbReference type="InterPro" id="IPR055771">
    <property type="entry name" value="DUF7347"/>
</dbReference>
<dbReference type="InterPro" id="IPR011991">
    <property type="entry name" value="ArsR-like_HTH"/>
</dbReference>
<dbReference type="Proteomes" id="UP000322983">
    <property type="component" value="Chromosome"/>
</dbReference>
<sequence>MDIFEAISNETRRKAIKILKEKGKASFSDLMNELGLDSPSLAFHLRKLGDLIEKVNDEYVLTEEGIRAYKIITEVEGGVKDEKGVIEESDQGNFSTSFPSNVIRISNVAVYEISPDLVKSSKENKNKLRIDNIGILKIDDSVSPEDLKEIVDEISNVGVLICSSECSSSISSKMSRVGIITSSNGDILRTFSLLDKLFSGLPTVLPTVGSGQGVFSIGKRKTTVFDSPIQPSKACDVEANGSTLTLTQGEPHLKVECHSPDDAEVNLGDKMELEMDGCSAVLSLPELEKLNMEVDGSKAEVNISVKQVSIEADGSKADLNLAGCREVSIDSDASYIKGKLGFPSGGTLDIDVDASNVVFTLDLPDDVGVASAVDSDSSSYVRVPPMRQGEKNLKIRADVDAGEVVIITTRDRNW</sequence>
<dbReference type="AlphaFoldDB" id="A0A510E5W2"/>
<dbReference type="CDD" id="cd00090">
    <property type="entry name" value="HTH_ARSR"/>
    <property type="match status" value="1"/>
</dbReference>
<dbReference type="InterPro" id="IPR036388">
    <property type="entry name" value="WH-like_DNA-bd_sf"/>
</dbReference>
<dbReference type="GO" id="GO:0003700">
    <property type="term" value="F:DNA-binding transcription factor activity"/>
    <property type="evidence" value="ECO:0007669"/>
    <property type="project" value="InterPro"/>
</dbReference>
<proteinExistence type="predicted"/>
<name>A0A510E5W2_9CREN</name>
<keyword evidence="4" id="KW-1185">Reference proteome</keyword>
<dbReference type="SMART" id="SM00418">
    <property type="entry name" value="HTH_ARSR"/>
    <property type="match status" value="1"/>
</dbReference>
<dbReference type="STRING" id="1294262.GCA_001316085_01917"/>
<dbReference type="EMBL" id="AP018929">
    <property type="protein sequence ID" value="BBG25134.1"/>
    <property type="molecule type" value="Genomic_DNA"/>
</dbReference>
<dbReference type="GeneID" id="41718763"/>
<accession>A0A510DY34</accession>
<protein>
    <recommendedName>
        <fullName evidence="1">HTH arsR-type domain-containing protein</fullName>
    </recommendedName>
</protein>
<dbReference type="EMBL" id="AP018930">
    <property type="protein sequence ID" value="BBG27921.1"/>
    <property type="molecule type" value="Genomic_DNA"/>
</dbReference>
<dbReference type="Pfam" id="PF24038">
    <property type="entry name" value="DUF7347"/>
    <property type="match status" value="1"/>
</dbReference>
<dbReference type="Proteomes" id="UP000325030">
    <property type="component" value="Chromosome"/>
</dbReference>
<evidence type="ECO:0000313" key="4">
    <source>
        <dbReference type="Proteomes" id="UP000322983"/>
    </source>
</evidence>
<dbReference type="InterPro" id="IPR036390">
    <property type="entry name" value="WH_DNA-bd_sf"/>
</dbReference>
<dbReference type="Gene3D" id="1.10.10.10">
    <property type="entry name" value="Winged helix-like DNA-binding domain superfamily/Winged helix DNA-binding domain"/>
    <property type="match status" value="1"/>
</dbReference>
<evidence type="ECO:0000259" key="1">
    <source>
        <dbReference type="SMART" id="SM00418"/>
    </source>
</evidence>
<evidence type="ECO:0000313" key="5">
    <source>
        <dbReference type="Proteomes" id="UP000325030"/>
    </source>
</evidence>